<accession>A0A0T5ZXT5</accession>
<evidence type="ECO:0000313" key="3">
    <source>
        <dbReference type="EMBL" id="KRT67620.1"/>
    </source>
</evidence>
<feature type="transmembrane region" description="Helical" evidence="2">
    <location>
        <begin position="20"/>
        <end position="40"/>
    </location>
</feature>
<evidence type="ECO:0000256" key="2">
    <source>
        <dbReference type="SAM" id="Phobius"/>
    </source>
</evidence>
<keyword evidence="2" id="KW-1133">Transmembrane helix</keyword>
<evidence type="ECO:0000313" key="4">
    <source>
        <dbReference type="Proteomes" id="UP000051297"/>
    </source>
</evidence>
<gene>
    <name evidence="3" type="ORF">XU08_C0001G0026</name>
</gene>
<name>A0A0T5ZXT5_UNCKA</name>
<dbReference type="Proteomes" id="UP000051297">
    <property type="component" value="Unassembled WGS sequence"/>
</dbReference>
<protein>
    <submittedName>
        <fullName evidence="3">Uncharacterized protein</fullName>
    </submittedName>
</protein>
<comment type="caution">
    <text evidence="3">The sequence shown here is derived from an EMBL/GenBank/DDBJ whole genome shotgun (WGS) entry which is preliminary data.</text>
</comment>
<feature type="region of interest" description="Disordered" evidence="1">
    <location>
        <begin position="64"/>
        <end position="88"/>
    </location>
</feature>
<dbReference type="EMBL" id="LDXK01000001">
    <property type="protein sequence ID" value="KRT67620.1"/>
    <property type="molecule type" value="Genomic_DNA"/>
</dbReference>
<dbReference type="AlphaFoldDB" id="A0A0T5ZXT5"/>
<proteinExistence type="predicted"/>
<feature type="compositionally biased region" description="Acidic residues" evidence="1">
    <location>
        <begin position="75"/>
        <end position="85"/>
    </location>
</feature>
<sequence length="218" mass="24225">MRSLPLKYGAIMVRRGFVPVVAIIALAFIAVLSGTTLVSWKTSYLDYYLPQIVKDFFGKTETDTNGAPTNYDTQEPGEEDSEITAEDPTKDWKTYTNTELGFSFKYPTYLGKKQAEADIEVVLLESGDGKSYMNFYKDVAFGGESGLEKSDDGERKIYRTSDDFEVAVTIVDTGKEIIADGSFYLQIPGLTFTYSFDNTSKPDGLDTLSLILSTFKSL</sequence>
<keyword evidence="2" id="KW-0812">Transmembrane</keyword>
<evidence type="ECO:0000256" key="1">
    <source>
        <dbReference type="SAM" id="MobiDB-lite"/>
    </source>
</evidence>
<keyword evidence="2" id="KW-0472">Membrane</keyword>
<reference evidence="3 4" key="1">
    <citation type="submission" date="2015-05" db="EMBL/GenBank/DDBJ databases">
        <title>Critical biogeochemical functions in the subsurface are associated with bacteria from new phyla and little studied lineages.</title>
        <authorList>
            <person name="Hug L.A."/>
            <person name="Thomas B.C."/>
            <person name="Sharon I."/>
            <person name="Brown C.T."/>
            <person name="Sharma R."/>
            <person name="Hettich R.L."/>
            <person name="Wilkins M.J."/>
            <person name="Williams K.H."/>
            <person name="Singh A."/>
            <person name="Banfield J.F."/>
        </authorList>
    </citation>
    <scope>NUCLEOTIDE SEQUENCE [LARGE SCALE GENOMIC DNA]</scope>
    <source>
        <strain evidence="3">CSP1-7</strain>
    </source>
</reference>
<feature type="compositionally biased region" description="Polar residues" evidence="1">
    <location>
        <begin position="64"/>
        <end position="73"/>
    </location>
</feature>
<organism evidence="3 4">
    <name type="scientific">candidate division WWE3 bacterium CSP1-7</name>
    <dbReference type="NCBI Taxonomy" id="1576480"/>
    <lineage>
        <taxon>Bacteria</taxon>
        <taxon>Katanobacteria</taxon>
    </lineage>
</organism>
<dbReference type="STRING" id="1576480.XU08_C0001G0026"/>